<proteinExistence type="predicted"/>
<evidence type="ECO:0000313" key="2">
    <source>
        <dbReference type="EMBL" id="RYM98762.1"/>
    </source>
</evidence>
<keyword evidence="2" id="KW-0808">Transferase</keyword>
<evidence type="ECO:0000259" key="1">
    <source>
        <dbReference type="Pfam" id="PF17844"/>
    </source>
</evidence>
<keyword evidence="2" id="KW-0670">Pyruvate</keyword>
<dbReference type="GO" id="GO:0008483">
    <property type="term" value="F:transaminase activity"/>
    <property type="evidence" value="ECO:0007669"/>
    <property type="project" value="UniProtKB-KW"/>
</dbReference>
<dbReference type="AlphaFoldDB" id="A0A315S0X7"/>
<keyword evidence="2" id="KW-0032">Aminotransferase</keyword>
<dbReference type="InterPro" id="IPR041629">
    <property type="entry name" value="SCP_3"/>
</dbReference>
<accession>A0A315S0X7</accession>
<dbReference type="Proteomes" id="UP000293613">
    <property type="component" value="Unassembled WGS sequence"/>
</dbReference>
<reference evidence="2 3" key="1">
    <citation type="journal article" date="2019" name="Appl. Environ. Microbiol.">
        <title>Dissecting the evolutionary development of the Bifidobacterium animalis species through comparative genomics analyses.</title>
        <authorList>
            <person name="Lugli G.A."/>
            <person name="Mancino W."/>
            <person name="Milani C."/>
            <person name="Duranti S."/>
            <person name="Mancabelli L."/>
            <person name="Napoli S."/>
            <person name="Mangifesta M."/>
            <person name="Viappiani A."/>
            <person name="Anzalone R."/>
            <person name="Longhi G."/>
            <person name="van Sinderen D."/>
            <person name="Ventura M."/>
            <person name="Turroni F."/>
        </authorList>
    </citation>
    <scope>NUCLEOTIDE SEQUENCE [LARGE SCALE GENOMIC DNA]</scope>
    <source>
        <strain evidence="2 3">2011B</strain>
    </source>
</reference>
<sequence>MGKQPIVIERSMQNHSMAAIRKQDMMRGMQAYDDWCTAARAAAETTPALDIAPRLDRATMAMAVRYSLHQLEIKAPGPGVEVRVAPYAVVKILEGPASDPHNLTPPDVIELDPQVWLRVASGITTWHEEQKAGRISAVGERDDLSPLLPLG</sequence>
<dbReference type="Pfam" id="PF17844">
    <property type="entry name" value="SCP_3"/>
    <property type="match status" value="1"/>
</dbReference>
<feature type="domain" description="Bacterial SCP orthologue" evidence="1">
    <location>
        <begin position="56"/>
        <end position="150"/>
    </location>
</feature>
<comment type="caution">
    <text evidence="2">The sequence shown here is derived from an EMBL/GenBank/DDBJ whole genome shotgun (WGS) entry which is preliminary data.</text>
</comment>
<name>A0A315S0X7_BIFAN</name>
<dbReference type="Gene3D" id="3.30.1050.40">
    <property type="match status" value="1"/>
</dbReference>
<gene>
    <name evidence="2" type="ORF">PG2011B_0045</name>
</gene>
<evidence type="ECO:0000313" key="3">
    <source>
        <dbReference type="Proteomes" id="UP000293613"/>
    </source>
</evidence>
<protein>
    <submittedName>
        <fullName evidence="2">Serine-pyruvate aminotransferase</fullName>
    </submittedName>
</protein>
<organism evidence="2 3">
    <name type="scientific">Bifidobacterium animalis subsp. lactis</name>
    <name type="common">Bifidobacterium lactis</name>
    <dbReference type="NCBI Taxonomy" id="302911"/>
    <lineage>
        <taxon>Bacteria</taxon>
        <taxon>Bacillati</taxon>
        <taxon>Actinomycetota</taxon>
        <taxon>Actinomycetes</taxon>
        <taxon>Bifidobacteriales</taxon>
        <taxon>Bifidobacteriaceae</taxon>
        <taxon>Bifidobacterium</taxon>
    </lineage>
</organism>
<dbReference type="EMBL" id="RSCO01000004">
    <property type="protein sequence ID" value="RYM98762.1"/>
    <property type="molecule type" value="Genomic_DNA"/>
</dbReference>